<name>A0ABN2MSQ1_9MICO</name>
<dbReference type="RefSeq" id="WP_157427909.1">
    <property type="nucleotide sequence ID" value="NZ_BAAANK010000004.1"/>
</dbReference>
<organism evidence="2 3">
    <name type="scientific">Agromyces salentinus</name>
    <dbReference type="NCBI Taxonomy" id="269421"/>
    <lineage>
        <taxon>Bacteria</taxon>
        <taxon>Bacillati</taxon>
        <taxon>Actinomycetota</taxon>
        <taxon>Actinomycetes</taxon>
        <taxon>Micrococcales</taxon>
        <taxon>Microbacteriaceae</taxon>
        <taxon>Agromyces</taxon>
    </lineage>
</organism>
<evidence type="ECO:0000256" key="1">
    <source>
        <dbReference type="SAM" id="MobiDB-lite"/>
    </source>
</evidence>
<feature type="compositionally biased region" description="Basic and acidic residues" evidence="1">
    <location>
        <begin position="1"/>
        <end position="12"/>
    </location>
</feature>
<dbReference type="Proteomes" id="UP001501746">
    <property type="component" value="Unassembled WGS sequence"/>
</dbReference>
<dbReference type="EMBL" id="BAAANK010000004">
    <property type="protein sequence ID" value="GAA1834237.1"/>
    <property type="molecule type" value="Genomic_DNA"/>
</dbReference>
<reference evidence="2 3" key="1">
    <citation type="journal article" date="2019" name="Int. J. Syst. Evol. Microbiol.">
        <title>The Global Catalogue of Microorganisms (GCM) 10K type strain sequencing project: providing services to taxonomists for standard genome sequencing and annotation.</title>
        <authorList>
            <consortium name="The Broad Institute Genomics Platform"/>
            <consortium name="The Broad Institute Genome Sequencing Center for Infectious Disease"/>
            <person name="Wu L."/>
            <person name="Ma J."/>
        </authorList>
    </citation>
    <scope>NUCLEOTIDE SEQUENCE [LARGE SCALE GENOMIC DNA]</scope>
    <source>
        <strain evidence="2 3">JCM 14323</strain>
    </source>
</reference>
<proteinExistence type="predicted"/>
<feature type="region of interest" description="Disordered" evidence="1">
    <location>
        <begin position="1"/>
        <end position="55"/>
    </location>
</feature>
<sequence>MTESTASHHDDVPFDETELDEAAEARLEGELAPEESLLEGWLPTPSPTDGPAPAP</sequence>
<accession>A0ABN2MSQ1</accession>
<feature type="compositionally biased region" description="Acidic residues" evidence="1">
    <location>
        <begin position="13"/>
        <end position="22"/>
    </location>
</feature>
<feature type="compositionally biased region" description="Pro residues" evidence="1">
    <location>
        <begin position="44"/>
        <end position="55"/>
    </location>
</feature>
<protein>
    <submittedName>
        <fullName evidence="2">Uncharacterized protein</fullName>
    </submittedName>
</protein>
<evidence type="ECO:0000313" key="2">
    <source>
        <dbReference type="EMBL" id="GAA1834237.1"/>
    </source>
</evidence>
<gene>
    <name evidence="2" type="ORF">GCM10009750_18220</name>
</gene>
<comment type="caution">
    <text evidence="2">The sequence shown here is derived from an EMBL/GenBank/DDBJ whole genome shotgun (WGS) entry which is preliminary data.</text>
</comment>
<keyword evidence="3" id="KW-1185">Reference proteome</keyword>
<evidence type="ECO:0000313" key="3">
    <source>
        <dbReference type="Proteomes" id="UP001501746"/>
    </source>
</evidence>